<evidence type="ECO:0000259" key="4">
    <source>
        <dbReference type="PROSITE" id="PS50110"/>
    </source>
</evidence>
<dbReference type="RefSeq" id="WP_209595493.1">
    <property type="nucleotide sequence ID" value="NZ_JAGJCF010000012.1"/>
</dbReference>
<dbReference type="PRINTS" id="PR00038">
    <property type="entry name" value="HTHLUXR"/>
</dbReference>
<dbReference type="CDD" id="cd06170">
    <property type="entry name" value="LuxR_C_like"/>
    <property type="match status" value="1"/>
</dbReference>
<protein>
    <submittedName>
        <fullName evidence="5">Response regulator</fullName>
    </submittedName>
</protein>
<reference evidence="5 6" key="1">
    <citation type="submission" date="2021-04" db="EMBL/GenBank/DDBJ databases">
        <title>Whole genome sequence of Jiella sp. KSK16Y-1.</title>
        <authorList>
            <person name="Tuo L."/>
        </authorList>
    </citation>
    <scope>NUCLEOTIDE SEQUENCE [LARGE SCALE GENOMIC DNA]</scope>
    <source>
        <strain evidence="5 6">KSK16Y-1</strain>
    </source>
</reference>
<dbReference type="Pfam" id="PF00072">
    <property type="entry name" value="Response_reg"/>
    <property type="match status" value="1"/>
</dbReference>
<dbReference type="Pfam" id="PF00196">
    <property type="entry name" value="GerE"/>
    <property type="match status" value="1"/>
</dbReference>
<dbReference type="InterPro" id="IPR011006">
    <property type="entry name" value="CheY-like_superfamily"/>
</dbReference>
<organism evidence="5 6">
    <name type="scientific">Jiella mangrovi</name>
    <dbReference type="NCBI Taxonomy" id="2821407"/>
    <lineage>
        <taxon>Bacteria</taxon>
        <taxon>Pseudomonadati</taxon>
        <taxon>Pseudomonadota</taxon>
        <taxon>Alphaproteobacteria</taxon>
        <taxon>Hyphomicrobiales</taxon>
        <taxon>Aurantimonadaceae</taxon>
        <taxon>Jiella</taxon>
    </lineage>
</organism>
<dbReference type="InterPro" id="IPR039420">
    <property type="entry name" value="WalR-like"/>
</dbReference>
<dbReference type="PROSITE" id="PS50110">
    <property type="entry name" value="RESPONSE_REGULATORY"/>
    <property type="match status" value="1"/>
</dbReference>
<dbReference type="SUPFAM" id="SSF46894">
    <property type="entry name" value="C-terminal effector domain of the bipartite response regulators"/>
    <property type="match status" value="1"/>
</dbReference>
<dbReference type="Gene3D" id="1.10.10.10">
    <property type="entry name" value="Winged helix-like DNA-binding domain superfamily/Winged helix DNA-binding domain"/>
    <property type="match status" value="1"/>
</dbReference>
<feature type="domain" description="HTH luxR-type" evidence="3">
    <location>
        <begin position="225"/>
        <end position="290"/>
    </location>
</feature>
<dbReference type="InterPro" id="IPR001789">
    <property type="entry name" value="Sig_transdc_resp-reg_receiver"/>
</dbReference>
<sequence>MATDRSDGHLVVLAVEDAPEAAAFLVAALEREGMTVLVAPNGAKAIAIAKRVTPDVILMDAMMPGMDGFETTQLIKGNSLLADIPVIFMTGLSETEHIVRAFAAGGVDYVTKPIKPQELIARIGVHNQNAKISRGAKQALDTTGRFLFAVDAAGELLWATPQARQLLALDDPEGPAILSVPPAMLRGGGARTLRADLTVAVVGQSGPDEYLLRVTRESMEEDIANLQRNLRLTAREAEVVLWLARGKANRDIAEILALSPRTVNKHLEVVFRKLGVENRSAATAVAVRHLSGDA</sequence>
<evidence type="ECO:0000313" key="5">
    <source>
        <dbReference type="EMBL" id="MBP0616995.1"/>
    </source>
</evidence>
<dbReference type="InterPro" id="IPR016032">
    <property type="entry name" value="Sig_transdc_resp-reg_C-effctor"/>
</dbReference>
<evidence type="ECO:0000259" key="3">
    <source>
        <dbReference type="PROSITE" id="PS50043"/>
    </source>
</evidence>
<dbReference type="InterPro" id="IPR000792">
    <property type="entry name" value="Tscrpt_reg_LuxR_C"/>
</dbReference>
<dbReference type="PROSITE" id="PS50043">
    <property type="entry name" value="HTH_LUXR_2"/>
    <property type="match status" value="1"/>
</dbReference>
<gene>
    <name evidence="5" type="ORF">J6595_15515</name>
</gene>
<evidence type="ECO:0000256" key="1">
    <source>
        <dbReference type="ARBA" id="ARBA00023125"/>
    </source>
</evidence>
<keyword evidence="2" id="KW-0597">Phosphoprotein</keyword>
<feature type="modified residue" description="4-aspartylphosphate" evidence="2">
    <location>
        <position position="60"/>
    </location>
</feature>
<dbReference type="SUPFAM" id="SSF52172">
    <property type="entry name" value="CheY-like"/>
    <property type="match status" value="1"/>
</dbReference>
<keyword evidence="1" id="KW-0238">DNA-binding</keyword>
<evidence type="ECO:0000256" key="2">
    <source>
        <dbReference type="PROSITE-ProRule" id="PRU00169"/>
    </source>
</evidence>
<dbReference type="Proteomes" id="UP000678276">
    <property type="component" value="Unassembled WGS sequence"/>
</dbReference>
<feature type="domain" description="Response regulatory" evidence="4">
    <location>
        <begin position="11"/>
        <end position="127"/>
    </location>
</feature>
<dbReference type="EMBL" id="JAGJCF010000012">
    <property type="protein sequence ID" value="MBP0616995.1"/>
    <property type="molecule type" value="Genomic_DNA"/>
</dbReference>
<dbReference type="SMART" id="SM00448">
    <property type="entry name" value="REC"/>
    <property type="match status" value="1"/>
</dbReference>
<dbReference type="InterPro" id="IPR036388">
    <property type="entry name" value="WH-like_DNA-bd_sf"/>
</dbReference>
<name>A0ABS4BJP8_9HYPH</name>
<dbReference type="PANTHER" id="PTHR43214">
    <property type="entry name" value="TWO-COMPONENT RESPONSE REGULATOR"/>
    <property type="match status" value="1"/>
</dbReference>
<comment type="caution">
    <text evidence="5">The sequence shown here is derived from an EMBL/GenBank/DDBJ whole genome shotgun (WGS) entry which is preliminary data.</text>
</comment>
<proteinExistence type="predicted"/>
<accession>A0ABS4BJP8</accession>
<dbReference type="Gene3D" id="3.40.50.2300">
    <property type="match status" value="1"/>
</dbReference>
<keyword evidence="6" id="KW-1185">Reference proteome</keyword>
<evidence type="ECO:0000313" key="6">
    <source>
        <dbReference type="Proteomes" id="UP000678276"/>
    </source>
</evidence>
<dbReference type="SMART" id="SM00421">
    <property type="entry name" value="HTH_LUXR"/>
    <property type="match status" value="1"/>
</dbReference>